<accession>A0A5A7SAQ1</accession>
<dbReference type="InterPro" id="IPR036263">
    <property type="entry name" value="Chorismate_II_sf"/>
</dbReference>
<dbReference type="AlphaFoldDB" id="A0A5A7SAQ1"/>
<dbReference type="SMART" id="SM00830">
    <property type="entry name" value="CM_2"/>
    <property type="match status" value="1"/>
</dbReference>
<proteinExistence type="predicted"/>
<dbReference type="EMBL" id="VLNY01000007">
    <property type="protein sequence ID" value="KAA0021927.1"/>
    <property type="molecule type" value="Genomic_DNA"/>
</dbReference>
<organism evidence="2 3">
    <name type="scientific">Antrihabitans cavernicola</name>
    <dbReference type="NCBI Taxonomy" id="2495913"/>
    <lineage>
        <taxon>Bacteria</taxon>
        <taxon>Bacillati</taxon>
        <taxon>Actinomycetota</taxon>
        <taxon>Actinomycetes</taxon>
        <taxon>Mycobacteriales</taxon>
        <taxon>Nocardiaceae</taxon>
        <taxon>Antrihabitans</taxon>
    </lineage>
</organism>
<evidence type="ECO:0000313" key="2">
    <source>
        <dbReference type="EMBL" id="KAA0021927.1"/>
    </source>
</evidence>
<evidence type="ECO:0000259" key="1">
    <source>
        <dbReference type="SMART" id="SM00830"/>
    </source>
</evidence>
<dbReference type="GO" id="GO:0046417">
    <property type="term" value="P:chorismate metabolic process"/>
    <property type="evidence" value="ECO:0007669"/>
    <property type="project" value="InterPro"/>
</dbReference>
<dbReference type="RefSeq" id="WP_149431290.1">
    <property type="nucleotide sequence ID" value="NZ_VLNY01000007.1"/>
</dbReference>
<dbReference type="SUPFAM" id="SSF48600">
    <property type="entry name" value="Chorismate mutase II"/>
    <property type="match status" value="1"/>
</dbReference>
<keyword evidence="3" id="KW-1185">Reference proteome</keyword>
<evidence type="ECO:0000313" key="3">
    <source>
        <dbReference type="Proteomes" id="UP000322244"/>
    </source>
</evidence>
<feature type="domain" description="Chorismate mutase" evidence="1">
    <location>
        <begin position="26"/>
        <end position="93"/>
    </location>
</feature>
<dbReference type="InterPro" id="IPR036979">
    <property type="entry name" value="CM_dom_sf"/>
</dbReference>
<gene>
    <name evidence="2" type="ORF">FOY51_16175</name>
</gene>
<dbReference type="Proteomes" id="UP000322244">
    <property type="component" value="Unassembled WGS sequence"/>
</dbReference>
<name>A0A5A7SAQ1_9NOCA</name>
<dbReference type="GO" id="GO:0004106">
    <property type="term" value="F:chorismate mutase activity"/>
    <property type="evidence" value="ECO:0007669"/>
    <property type="project" value="InterPro"/>
</dbReference>
<protein>
    <submittedName>
        <fullName evidence="2">Chorismate mutase</fullName>
    </submittedName>
</protein>
<reference evidence="2 3" key="1">
    <citation type="submission" date="2019-07" db="EMBL/GenBank/DDBJ databases">
        <title>Rhodococcus cavernicolus sp. nov., isolated from a cave.</title>
        <authorList>
            <person name="Lee S.D."/>
        </authorList>
    </citation>
    <scope>NUCLEOTIDE SEQUENCE [LARGE SCALE GENOMIC DNA]</scope>
    <source>
        <strain evidence="2 3">C1-24</strain>
    </source>
</reference>
<dbReference type="Gene3D" id="1.20.59.10">
    <property type="entry name" value="Chorismate mutase"/>
    <property type="match status" value="1"/>
</dbReference>
<sequence length="97" mass="10794">MNIFIDYPESEERLITSEAEIGELCRGVDGIDDQILAAVVSRIELSRRIATVERAAGRCHQHSRDNAVISRYGQLGRDGRALGRLMVRLAHPHRATG</sequence>
<dbReference type="InterPro" id="IPR002701">
    <property type="entry name" value="CM_II_prokaryot"/>
</dbReference>
<comment type="caution">
    <text evidence="2">The sequence shown here is derived from an EMBL/GenBank/DDBJ whole genome shotgun (WGS) entry which is preliminary data.</text>
</comment>